<evidence type="ECO:0000313" key="1">
    <source>
        <dbReference type="EMBL" id="PEM70662.1"/>
    </source>
</evidence>
<sequence>MALIVPKCIYCKKDIKKDEQALVIVPYPKKKGFTEIKAFLNLEGKFICENCKDKLSI</sequence>
<evidence type="ECO:0000313" key="2">
    <source>
        <dbReference type="Proteomes" id="UP000219775"/>
    </source>
</evidence>
<organism evidence="1 2">
    <name type="scientific">Bacillus pseudomycoides</name>
    <dbReference type="NCBI Taxonomy" id="64104"/>
    <lineage>
        <taxon>Bacteria</taxon>
        <taxon>Bacillati</taxon>
        <taxon>Bacillota</taxon>
        <taxon>Bacilli</taxon>
        <taxon>Bacillales</taxon>
        <taxon>Bacillaceae</taxon>
        <taxon>Bacillus</taxon>
        <taxon>Bacillus cereus group</taxon>
    </lineage>
</organism>
<protein>
    <submittedName>
        <fullName evidence="1">Fe3+ hydroxamate ABC transporter substrate-binding protein</fullName>
    </submittedName>
</protein>
<dbReference type="RefSeq" id="WP_097848124.1">
    <property type="nucleotide sequence ID" value="NZ_NUAS01000076.1"/>
</dbReference>
<proteinExistence type="predicted"/>
<dbReference type="AlphaFoldDB" id="A0A2A8C851"/>
<gene>
    <name evidence="1" type="ORF">CN613_08195</name>
</gene>
<reference evidence="1 2" key="1">
    <citation type="submission" date="2017-09" db="EMBL/GenBank/DDBJ databases">
        <title>Large-scale bioinformatics analysis of Bacillus genomes uncovers conserved roles of natural products in bacterial physiology.</title>
        <authorList>
            <consortium name="Agbiome Team Llc"/>
            <person name="Bleich R.M."/>
            <person name="Grubbs K.J."/>
            <person name="Santa Maria K.C."/>
            <person name="Allen S.E."/>
            <person name="Farag S."/>
            <person name="Shank E.A."/>
            <person name="Bowers A."/>
        </authorList>
    </citation>
    <scope>NUCLEOTIDE SEQUENCE [LARGE SCALE GENOMIC DNA]</scope>
    <source>
        <strain evidence="1 2">AFS009893</strain>
    </source>
</reference>
<dbReference type="Proteomes" id="UP000219775">
    <property type="component" value="Unassembled WGS sequence"/>
</dbReference>
<dbReference type="EMBL" id="NUDP01000033">
    <property type="protein sequence ID" value="PEM70662.1"/>
    <property type="molecule type" value="Genomic_DNA"/>
</dbReference>
<name>A0A2A8C851_9BACI</name>
<accession>A0A2A8C851</accession>
<comment type="caution">
    <text evidence="1">The sequence shown here is derived from an EMBL/GenBank/DDBJ whole genome shotgun (WGS) entry which is preliminary data.</text>
</comment>